<gene>
    <name evidence="1" type="ORF">Cco03nite_62860</name>
</gene>
<reference evidence="1 2" key="1">
    <citation type="submission" date="2021-01" db="EMBL/GenBank/DDBJ databases">
        <title>Whole genome shotgun sequence of Catellatospora coxensis NBRC 107359.</title>
        <authorList>
            <person name="Komaki H."/>
            <person name="Tamura T."/>
        </authorList>
    </citation>
    <scope>NUCLEOTIDE SEQUENCE [LARGE SCALE GENOMIC DNA]</scope>
    <source>
        <strain evidence="1 2">NBRC 107359</strain>
    </source>
</reference>
<evidence type="ECO:0000313" key="1">
    <source>
        <dbReference type="EMBL" id="GIG09586.1"/>
    </source>
</evidence>
<keyword evidence="2" id="KW-1185">Reference proteome</keyword>
<name>A0A8J3P9U6_9ACTN</name>
<proteinExistence type="predicted"/>
<dbReference type="EMBL" id="BONI01000068">
    <property type="protein sequence ID" value="GIG09586.1"/>
    <property type="molecule type" value="Genomic_DNA"/>
</dbReference>
<evidence type="ECO:0000313" key="2">
    <source>
        <dbReference type="Proteomes" id="UP000630887"/>
    </source>
</evidence>
<organism evidence="1 2">
    <name type="scientific">Catellatospora coxensis</name>
    <dbReference type="NCBI Taxonomy" id="310354"/>
    <lineage>
        <taxon>Bacteria</taxon>
        <taxon>Bacillati</taxon>
        <taxon>Actinomycetota</taxon>
        <taxon>Actinomycetes</taxon>
        <taxon>Micromonosporales</taxon>
        <taxon>Micromonosporaceae</taxon>
        <taxon>Catellatospora</taxon>
    </lineage>
</organism>
<accession>A0A8J3P9U6</accession>
<sequence length="306" mass="33829">MVARDRVEQPDLLVPAQGVCRQPGLGRDLAYRQPFLHAAQPRSWSTLEVKPHNASVSRVGGMLDGLDALQALCGEDRDCRRGWEFVHAQAAAYGRPVVEGDGVDADRLRAAEERLGIALPAALREAYLLFGRRRDLTAAQDRLLTPGQLRCDAEGVLVFRVENQHCASWGVSPESDAHDDPPVLMSTGGRWMPYADRLSIALVEMVLSEAMFSADEETVDNRADLDDAARVALRAMFVRLPLPDLPLWAAPDQSPVRWFAGPDVLLREDSGTWLWVHGRTPAAVQAVRDRLPGDWLMVPEDEGDED</sequence>
<comment type="caution">
    <text evidence="1">The sequence shown here is derived from an EMBL/GenBank/DDBJ whole genome shotgun (WGS) entry which is preliminary data.</text>
</comment>
<dbReference type="Proteomes" id="UP000630887">
    <property type="component" value="Unassembled WGS sequence"/>
</dbReference>
<protein>
    <recommendedName>
        <fullName evidence="3">SMI1/KNR4 family protein SUKH-1</fullName>
    </recommendedName>
</protein>
<evidence type="ECO:0008006" key="3">
    <source>
        <dbReference type="Google" id="ProtNLM"/>
    </source>
</evidence>
<dbReference type="AlphaFoldDB" id="A0A8J3P9U6"/>